<dbReference type="AlphaFoldDB" id="A0AAD7VNW4"/>
<organism evidence="9 10">
    <name type="scientific">Quillaja saponaria</name>
    <name type="common">Soap bark tree</name>
    <dbReference type="NCBI Taxonomy" id="32244"/>
    <lineage>
        <taxon>Eukaryota</taxon>
        <taxon>Viridiplantae</taxon>
        <taxon>Streptophyta</taxon>
        <taxon>Embryophyta</taxon>
        <taxon>Tracheophyta</taxon>
        <taxon>Spermatophyta</taxon>
        <taxon>Magnoliopsida</taxon>
        <taxon>eudicotyledons</taxon>
        <taxon>Gunneridae</taxon>
        <taxon>Pentapetalae</taxon>
        <taxon>rosids</taxon>
        <taxon>fabids</taxon>
        <taxon>Fabales</taxon>
        <taxon>Quillajaceae</taxon>
        <taxon>Quillaja</taxon>
    </lineage>
</organism>
<dbReference type="KEGG" id="qsa:O6P43_001546"/>
<evidence type="ECO:0000256" key="6">
    <source>
        <dbReference type="PROSITE-ProRule" id="PRU00042"/>
    </source>
</evidence>
<dbReference type="PANTHER" id="PTHR47287:SF9">
    <property type="entry name" value="ZINC FINGER PROTEIN 4-LIKE"/>
    <property type="match status" value="1"/>
</dbReference>
<protein>
    <submittedName>
        <fullName evidence="9">Zinc finger family protein</fullName>
    </submittedName>
</protein>
<comment type="caution">
    <text evidence="9">The sequence shown here is derived from an EMBL/GenBank/DDBJ whole genome shotgun (WGS) entry which is preliminary data.</text>
</comment>
<evidence type="ECO:0000256" key="4">
    <source>
        <dbReference type="ARBA" id="ARBA00022833"/>
    </source>
</evidence>
<feature type="compositionally biased region" description="Low complexity" evidence="7">
    <location>
        <begin position="277"/>
        <end position="303"/>
    </location>
</feature>
<dbReference type="InterPro" id="IPR036236">
    <property type="entry name" value="Znf_C2H2_sf"/>
</dbReference>
<dbReference type="SUPFAM" id="SSF57667">
    <property type="entry name" value="beta-beta-alpha zinc fingers"/>
    <property type="match status" value="1"/>
</dbReference>
<dbReference type="GO" id="GO:0008270">
    <property type="term" value="F:zinc ion binding"/>
    <property type="evidence" value="ECO:0007669"/>
    <property type="project" value="UniProtKB-KW"/>
</dbReference>
<feature type="region of interest" description="Disordered" evidence="7">
    <location>
        <begin position="58"/>
        <end position="101"/>
    </location>
</feature>
<dbReference type="Proteomes" id="UP001163823">
    <property type="component" value="Chromosome 1"/>
</dbReference>
<feature type="compositionally biased region" description="Basic and acidic residues" evidence="7">
    <location>
        <begin position="75"/>
        <end position="94"/>
    </location>
</feature>
<keyword evidence="10" id="KW-1185">Reference proteome</keyword>
<reference evidence="9 10" key="1">
    <citation type="journal article" date="2023" name="Science">
        <title>Elucidation of the pathway for biosynthesis of saponin adjuvants from the soapbark tree.</title>
        <authorList>
            <person name="Reed J."/>
            <person name="Orme A."/>
            <person name="El-Demerdash A."/>
            <person name="Owen C."/>
            <person name="Martin L.B.B."/>
            <person name="Misra R.C."/>
            <person name="Kikuchi S."/>
            <person name="Rejzek M."/>
            <person name="Martin A.C."/>
            <person name="Harkess A."/>
            <person name="Leebens-Mack J."/>
            <person name="Louveau T."/>
            <person name="Stephenson M.J."/>
            <person name="Osbourn A."/>
        </authorList>
    </citation>
    <scope>NUCLEOTIDE SEQUENCE [LARGE SCALE GENOMIC DNA]</scope>
    <source>
        <strain evidence="9">S10</strain>
    </source>
</reference>
<evidence type="ECO:0000256" key="5">
    <source>
        <dbReference type="ARBA" id="ARBA00023242"/>
    </source>
</evidence>
<dbReference type="PROSITE" id="PS00028">
    <property type="entry name" value="ZINC_FINGER_C2H2_1"/>
    <property type="match status" value="1"/>
</dbReference>
<dbReference type="InterPro" id="IPR044246">
    <property type="entry name" value="ZFP3-like"/>
</dbReference>
<dbReference type="GO" id="GO:0005634">
    <property type="term" value="C:nucleus"/>
    <property type="evidence" value="ECO:0007669"/>
    <property type="project" value="UniProtKB-SubCell"/>
</dbReference>
<dbReference type="GO" id="GO:0009788">
    <property type="term" value="P:negative regulation of abscisic acid-activated signaling pathway"/>
    <property type="evidence" value="ECO:0007669"/>
    <property type="project" value="InterPro"/>
</dbReference>
<evidence type="ECO:0000256" key="2">
    <source>
        <dbReference type="ARBA" id="ARBA00022723"/>
    </source>
</evidence>
<sequence>MEITKAVNPCPSDASSISATSEGKNLKAKDKAIILSEPGSASPSNPCVLLDLFKSSKKLGSGSGSGSGSSSRVNNNKEGRDENMNRADKEKASDEGPNNANKTFSCNFCKREFTTSQALGGHQNAHKQERAIAKRRQGIDVGGQVPPHPYFPYYPYSNISTHPSLYGSTYNSRSPLGVRMESMIHKPSSYPWTASGSTGYKFGHGGGGWSSSRHQSAKVNSPPSLSAIDRLRMESFQAHAGRYGLGGVGGAAFGTGGGGGSKSLRIEEISESTRQFSGATSSNVASSSLAKNAKPIKNTSTNNGSGGDDGDRNPKPTETMKMDDLNVTGLDLTLKL</sequence>
<feature type="domain" description="C2H2-type" evidence="8">
    <location>
        <begin position="104"/>
        <end position="131"/>
    </location>
</feature>
<accession>A0AAD7VNW4</accession>
<feature type="compositionally biased region" description="Basic and acidic residues" evidence="7">
    <location>
        <begin position="309"/>
        <end position="323"/>
    </location>
</feature>
<keyword evidence="4" id="KW-0862">Zinc</keyword>
<dbReference type="PANTHER" id="PTHR47287">
    <property type="entry name" value="C2H2 AND C2HC ZINC FINGERS SUPERFAMILY PROTEIN"/>
    <property type="match status" value="1"/>
</dbReference>
<gene>
    <name evidence="9" type="ORF">O6P43_001546</name>
</gene>
<evidence type="ECO:0000256" key="3">
    <source>
        <dbReference type="ARBA" id="ARBA00022771"/>
    </source>
</evidence>
<evidence type="ECO:0000313" key="10">
    <source>
        <dbReference type="Proteomes" id="UP001163823"/>
    </source>
</evidence>
<keyword evidence="3 6" id="KW-0863">Zinc-finger</keyword>
<evidence type="ECO:0000259" key="8">
    <source>
        <dbReference type="PROSITE" id="PS50157"/>
    </source>
</evidence>
<evidence type="ECO:0000256" key="1">
    <source>
        <dbReference type="ARBA" id="ARBA00004123"/>
    </source>
</evidence>
<feature type="region of interest" description="Disordered" evidence="7">
    <location>
        <begin position="1"/>
        <end position="27"/>
    </location>
</feature>
<feature type="compositionally biased region" description="Polar residues" evidence="7">
    <location>
        <begin position="13"/>
        <end position="23"/>
    </location>
</feature>
<dbReference type="Gene3D" id="3.30.160.60">
    <property type="entry name" value="Classic Zinc Finger"/>
    <property type="match status" value="1"/>
</dbReference>
<keyword evidence="5" id="KW-0539">Nucleus</keyword>
<dbReference type="InterPro" id="IPR013087">
    <property type="entry name" value="Znf_C2H2_type"/>
</dbReference>
<comment type="subcellular location">
    <subcellularLocation>
        <location evidence="1">Nucleus</location>
    </subcellularLocation>
</comment>
<evidence type="ECO:0000313" key="9">
    <source>
        <dbReference type="EMBL" id="KAJ7982418.1"/>
    </source>
</evidence>
<feature type="region of interest" description="Disordered" evidence="7">
    <location>
        <begin position="270"/>
        <end position="323"/>
    </location>
</feature>
<dbReference type="EMBL" id="JARAOO010000001">
    <property type="protein sequence ID" value="KAJ7982418.1"/>
    <property type="molecule type" value="Genomic_DNA"/>
</dbReference>
<keyword evidence="2" id="KW-0479">Metal-binding</keyword>
<evidence type="ECO:0000256" key="7">
    <source>
        <dbReference type="SAM" id="MobiDB-lite"/>
    </source>
</evidence>
<proteinExistence type="predicted"/>
<dbReference type="PROSITE" id="PS50157">
    <property type="entry name" value="ZINC_FINGER_C2H2_2"/>
    <property type="match status" value="1"/>
</dbReference>
<name>A0AAD7VNW4_QUISA</name>